<accession>A0A0F9X163</accession>
<organism evidence="2 3">
    <name type="scientific">Trichoderma harzianum</name>
    <name type="common">Hypocrea lixii</name>
    <dbReference type="NCBI Taxonomy" id="5544"/>
    <lineage>
        <taxon>Eukaryota</taxon>
        <taxon>Fungi</taxon>
        <taxon>Dikarya</taxon>
        <taxon>Ascomycota</taxon>
        <taxon>Pezizomycotina</taxon>
        <taxon>Sordariomycetes</taxon>
        <taxon>Hypocreomycetidae</taxon>
        <taxon>Hypocreales</taxon>
        <taxon>Hypocreaceae</taxon>
        <taxon>Trichoderma</taxon>
    </lineage>
</organism>
<keyword evidence="1" id="KW-0732">Signal</keyword>
<feature type="chain" id="PRO_5015039191" evidence="1">
    <location>
        <begin position="17"/>
        <end position="95"/>
    </location>
</feature>
<proteinExistence type="predicted"/>
<evidence type="ECO:0000313" key="2">
    <source>
        <dbReference type="EMBL" id="KKO98980.1"/>
    </source>
</evidence>
<evidence type="ECO:0000256" key="1">
    <source>
        <dbReference type="SAM" id="SignalP"/>
    </source>
</evidence>
<protein>
    <submittedName>
        <fullName evidence="2">Uncharacterized protein</fullName>
    </submittedName>
</protein>
<dbReference type="AlphaFoldDB" id="A0A0F9X163"/>
<name>A0A0F9X163_TRIHA</name>
<evidence type="ECO:0000313" key="3">
    <source>
        <dbReference type="Proteomes" id="UP000034112"/>
    </source>
</evidence>
<comment type="caution">
    <text evidence="2">The sequence shown here is derived from an EMBL/GenBank/DDBJ whole genome shotgun (WGS) entry which is preliminary data.</text>
</comment>
<gene>
    <name evidence="2" type="ORF">THAR02_08917</name>
</gene>
<dbReference type="OrthoDB" id="4142199at2759"/>
<reference evidence="3" key="1">
    <citation type="journal article" date="2015" name="Genome Announc.">
        <title>Draft whole-genome sequence of the biocontrol agent Trichoderma harzianum T6776.</title>
        <authorList>
            <person name="Baroncelli R."/>
            <person name="Piaggeschi G."/>
            <person name="Fiorini L."/>
            <person name="Bertolini E."/>
            <person name="Zapparata A."/>
            <person name="Pe M.E."/>
            <person name="Sarrocco S."/>
            <person name="Vannacci G."/>
        </authorList>
    </citation>
    <scope>NUCLEOTIDE SEQUENCE [LARGE SCALE GENOMIC DNA]</scope>
    <source>
        <strain evidence="3">T6776</strain>
    </source>
</reference>
<dbReference type="Proteomes" id="UP000034112">
    <property type="component" value="Unassembled WGS sequence"/>
</dbReference>
<dbReference type="OMA" id="CNQQDCG"/>
<feature type="signal peptide" evidence="1">
    <location>
        <begin position="1"/>
        <end position="16"/>
    </location>
</feature>
<sequence length="95" mass="9628">MKFFAVALLFASSAMAGQILFCNQQDCGGSCSFQSPAGDGACHQLGGISSAKATQVDGGCSFSVYTDPNCSDFATTVGLDSCVAAPILGSFSYDC</sequence>
<dbReference type="EMBL" id="JOKZ01000367">
    <property type="protein sequence ID" value="KKO98980.1"/>
    <property type="molecule type" value="Genomic_DNA"/>
</dbReference>